<dbReference type="RefSeq" id="WP_186739262.1">
    <property type="nucleotide sequence ID" value="NZ_VFIA01000026.1"/>
</dbReference>
<evidence type="ECO:0000313" key="3">
    <source>
        <dbReference type="EMBL" id="MBC3793384.1"/>
    </source>
</evidence>
<comment type="caution">
    <text evidence="3">The sequence shown here is derived from an EMBL/GenBank/DDBJ whole genome shotgun (WGS) entry which is preliminary data.</text>
</comment>
<gene>
    <name evidence="3" type="ORF">FH603_3902</name>
</gene>
<dbReference type="PANTHER" id="PTHR44520:SF2">
    <property type="entry name" value="RESPONSE REGULATOR RCP1"/>
    <property type="match status" value="1"/>
</dbReference>
<protein>
    <submittedName>
        <fullName evidence="3">CheY-like chemotaxis protein</fullName>
    </submittedName>
</protein>
<keyword evidence="4" id="KW-1185">Reference proteome</keyword>
<dbReference type="CDD" id="cd17557">
    <property type="entry name" value="REC_Rcp-like"/>
    <property type="match status" value="1"/>
</dbReference>
<dbReference type="SMART" id="SM00448">
    <property type="entry name" value="REC"/>
    <property type="match status" value="1"/>
</dbReference>
<sequence>MARSNTNWVFIVDDDEDDRFLVQQVFNQQSPDSQLKTLSNGAELLETLAESVRLPNLILLDLNMPVMSGLETLERVRQNPAYESVPIVILTTSDQAIDRQVASRLRANGFITKPPTIKQYNEVVLNLQREWLSDTNRLAQSGNA</sequence>
<proteinExistence type="predicted"/>
<dbReference type="InterPro" id="IPR011006">
    <property type="entry name" value="CheY-like_superfamily"/>
</dbReference>
<dbReference type="Pfam" id="PF00072">
    <property type="entry name" value="Response_reg"/>
    <property type="match status" value="1"/>
</dbReference>
<dbReference type="SUPFAM" id="SSF52172">
    <property type="entry name" value="CheY-like"/>
    <property type="match status" value="1"/>
</dbReference>
<reference evidence="3 4" key="1">
    <citation type="submission" date="2019-06" db="EMBL/GenBank/DDBJ databases">
        <title>Spirosoma utsteinense sp. nov. isolated from Antarctic ice-free soils.</title>
        <authorList>
            <person name="Tahon G."/>
        </authorList>
    </citation>
    <scope>NUCLEOTIDE SEQUENCE [LARGE SCALE GENOMIC DNA]</scope>
    <source>
        <strain evidence="3 4">LMG 31447</strain>
    </source>
</reference>
<evidence type="ECO:0000313" key="4">
    <source>
        <dbReference type="Proteomes" id="UP000700732"/>
    </source>
</evidence>
<dbReference type="PROSITE" id="PS50110">
    <property type="entry name" value="RESPONSE_REGULATORY"/>
    <property type="match status" value="1"/>
</dbReference>
<name>A0ABR6WAS4_9BACT</name>
<accession>A0ABR6WAS4</accession>
<feature type="domain" description="Response regulatory" evidence="2">
    <location>
        <begin position="8"/>
        <end position="128"/>
    </location>
</feature>
<feature type="modified residue" description="4-aspartylphosphate" evidence="1">
    <location>
        <position position="61"/>
    </location>
</feature>
<evidence type="ECO:0000256" key="1">
    <source>
        <dbReference type="PROSITE-ProRule" id="PRU00169"/>
    </source>
</evidence>
<dbReference type="Gene3D" id="3.40.50.2300">
    <property type="match status" value="1"/>
</dbReference>
<dbReference type="InterPro" id="IPR052893">
    <property type="entry name" value="TCS_response_regulator"/>
</dbReference>
<dbReference type="PANTHER" id="PTHR44520">
    <property type="entry name" value="RESPONSE REGULATOR RCP1-RELATED"/>
    <property type="match status" value="1"/>
</dbReference>
<keyword evidence="1" id="KW-0597">Phosphoprotein</keyword>
<dbReference type="InterPro" id="IPR001789">
    <property type="entry name" value="Sig_transdc_resp-reg_receiver"/>
</dbReference>
<dbReference type="Proteomes" id="UP000700732">
    <property type="component" value="Unassembled WGS sequence"/>
</dbReference>
<evidence type="ECO:0000259" key="2">
    <source>
        <dbReference type="PROSITE" id="PS50110"/>
    </source>
</evidence>
<dbReference type="EMBL" id="VFIA01000026">
    <property type="protein sequence ID" value="MBC3793384.1"/>
    <property type="molecule type" value="Genomic_DNA"/>
</dbReference>
<organism evidence="3 4">
    <name type="scientific">Spirosoma utsteinense</name>
    <dbReference type="NCBI Taxonomy" id="2585773"/>
    <lineage>
        <taxon>Bacteria</taxon>
        <taxon>Pseudomonadati</taxon>
        <taxon>Bacteroidota</taxon>
        <taxon>Cytophagia</taxon>
        <taxon>Cytophagales</taxon>
        <taxon>Cytophagaceae</taxon>
        <taxon>Spirosoma</taxon>
    </lineage>
</organism>